<dbReference type="EMBL" id="FVZE01000003">
    <property type="protein sequence ID" value="SLK00273.1"/>
    <property type="molecule type" value="Genomic_DNA"/>
</dbReference>
<keyword evidence="2" id="KW-1185">Reference proteome</keyword>
<dbReference type="AlphaFoldDB" id="A0A1U6HWS7"/>
<name>A0A1U6HWS7_9SPHN</name>
<proteinExistence type="predicted"/>
<gene>
    <name evidence="1" type="ORF">SAMN06295987_103258</name>
</gene>
<reference evidence="2" key="1">
    <citation type="submission" date="2017-02" db="EMBL/GenBank/DDBJ databases">
        <authorList>
            <person name="Varghese N."/>
            <person name="Submissions S."/>
        </authorList>
    </citation>
    <scope>NUCLEOTIDE SEQUENCE [LARGE SCALE GENOMIC DNA]</scope>
    <source>
        <strain evidence="2">SM117</strain>
    </source>
</reference>
<organism evidence="1 2">
    <name type="scientific">Novosphingobium mathurense</name>
    <dbReference type="NCBI Taxonomy" id="428990"/>
    <lineage>
        <taxon>Bacteria</taxon>
        <taxon>Pseudomonadati</taxon>
        <taxon>Pseudomonadota</taxon>
        <taxon>Alphaproteobacteria</taxon>
        <taxon>Sphingomonadales</taxon>
        <taxon>Sphingomonadaceae</taxon>
        <taxon>Novosphingobium</taxon>
    </lineage>
</organism>
<sequence length="66" mass="7214">MQSIGAGKTAGSAERTEPDMANVAVIGQPLFDAKPRHGHLPILHPVTPIDAAWRSERPPTFWPKYP</sequence>
<dbReference type="Proteomes" id="UP000190989">
    <property type="component" value="Unassembled WGS sequence"/>
</dbReference>
<dbReference type="STRING" id="428990.SAMN06295987_103258"/>
<accession>A0A1U6HWS7</accession>
<protein>
    <submittedName>
        <fullName evidence="1">Uncharacterized protein</fullName>
    </submittedName>
</protein>
<evidence type="ECO:0000313" key="1">
    <source>
        <dbReference type="EMBL" id="SLK00273.1"/>
    </source>
</evidence>
<evidence type="ECO:0000313" key="2">
    <source>
        <dbReference type="Proteomes" id="UP000190989"/>
    </source>
</evidence>